<dbReference type="EMBL" id="KY290948">
    <property type="protein sequence ID" value="APU00565.1"/>
    <property type="molecule type" value="Genomic_DNA"/>
</dbReference>
<dbReference type="Proteomes" id="UP000222894">
    <property type="component" value="Genome"/>
</dbReference>
<proteinExistence type="predicted"/>
<organism evidence="1 2">
    <name type="scientific">Aeromonas phage 44RR2.8t.2</name>
    <dbReference type="NCBI Taxonomy" id="1932900"/>
    <lineage>
        <taxon>Viruses</taxon>
        <taxon>Duplodnaviria</taxon>
        <taxon>Heunggongvirae</taxon>
        <taxon>Uroviricota</taxon>
        <taxon>Caudoviricetes</taxon>
        <taxon>Pantevenvirales</taxon>
        <taxon>Straboviridae</taxon>
        <taxon>Biquartavirus</taxon>
        <taxon>Biquartavirus 44RR2</taxon>
    </lineage>
</organism>
<evidence type="ECO:0000313" key="2">
    <source>
        <dbReference type="Proteomes" id="UP000222894"/>
    </source>
</evidence>
<reference evidence="1 2" key="1">
    <citation type="journal article" date="2017" name="Sci. Rep.">
        <title>Characterization and diversity of phages infecting Aeromonas salmonicida subsp. salmonicida.</title>
        <authorList>
            <person name="Vincent A.T."/>
            <person name="Paquet V.E."/>
            <person name="Bernatchez A."/>
            <person name="Tremblay D.M."/>
            <person name="Moineau S."/>
            <person name="Charette S.J."/>
        </authorList>
    </citation>
    <scope>NUCLEOTIDE SEQUENCE [LARGE SCALE GENOMIC DNA]</scope>
</reference>
<accession>A0A219Y9C3</accession>
<evidence type="ECO:0000313" key="1">
    <source>
        <dbReference type="EMBL" id="APU00565.1"/>
    </source>
</evidence>
<name>A0A219Y9C3_9CAUD</name>
<sequence>MIYIGQKYRITKPINKCHIAKVGDIIEISKIGRYGAHSMDISIDDNGNPYNGILMFEGPYTLQEYWEKVEMCLEAV</sequence>
<protein>
    <submittedName>
        <fullName evidence="1">Uncharacterized protein</fullName>
    </submittedName>
</protein>